<evidence type="ECO:0000313" key="1">
    <source>
        <dbReference type="EMBL" id="AAD51622.1"/>
    </source>
</evidence>
<name>Q9R2F0_BRUAO</name>
<dbReference type="AlphaFoldDB" id="Q9R2F0"/>
<reference evidence="1" key="2">
    <citation type="submission" date="1999-07" db="EMBL/GenBank/DDBJ databases">
        <authorList>
            <person name="Campos E."/>
            <person name="Cravero S."/>
            <person name="Boschiroli M.L."/>
            <person name="Arese A.I."/>
            <person name="Rossetti O.L."/>
        </authorList>
    </citation>
    <scope>NUCLEOTIDE SEQUENCE</scope>
    <source>
        <strain evidence="1">19</strain>
    </source>
</reference>
<protein>
    <submittedName>
        <fullName evidence="1">RNA polymerase beta subunit</fullName>
    </submittedName>
</protein>
<dbReference type="EMBL" id="AF169147">
    <property type="protein sequence ID" value="AAD51622.1"/>
    <property type="molecule type" value="Genomic_DNA"/>
</dbReference>
<accession>Q9R2F0</accession>
<organism evidence="1">
    <name type="scientific">Brucella abortus</name>
    <dbReference type="NCBI Taxonomy" id="235"/>
    <lineage>
        <taxon>Bacteria</taxon>
        <taxon>Pseudomonadati</taxon>
        <taxon>Pseudomonadota</taxon>
        <taxon>Alphaproteobacteria</taxon>
        <taxon>Hyphomicrobiales</taxon>
        <taxon>Brucellaceae</taxon>
        <taxon>Brucella/Ochrobactrum group</taxon>
        <taxon>Brucella</taxon>
    </lineage>
</organism>
<feature type="non-terminal residue" evidence="1">
    <location>
        <position position="67"/>
    </location>
</feature>
<reference evidence="1" key="1">
    <citation type="book" date="1998" name="NETWORKING IN BRUCELLOSIS RESEARCH II. PROCEEDINGS OF THE UNU/BIOLAC BRUCELLOSIS WORKSHOP" publisher="United Nations University Press" city="The United Nations University, 53-70, Jingumae 5-chome, Shibuya-ku, Tokyo, Japan">
        <title>Genetic organization of the rplJL-rpoB operon in Brucella abortus.</title>
        <editorList>
            <person name="Frank J.F."/>
        </editorList>
        <authorList>
            <person name="Campos E."/>
            <person name="Cravero S."/>
            <person name="Boschiroli M.L."/>
            <person name="Arese A.I."/>
            <person name="Rossetti O.L."/>
        </authorList>
    </citation>
    <scope>NUCLEOTIDE SEQUENCE</scope>
    <source>
        <strain evidence="1">19</strain>
    </source>
</reference>
<sequence>MVASAYANFSARSPRSPRCRTLSRFRRHLTTSSLWLKNHPAGVLTRVCRRFSSLFSRSRISPALPCS</sequence>
<gene>
    <name evidence="1" type="primary">rpoB</name>
</gene>
<proteinExistence type="predicted"/>